<sequence>MTHLKASSKLRLVSGEESSGSQNLEFVTLKAQKVYETYHNAMKDKYGDDLTLHPLGDVRLWEQCVGGRKKGWIFGVGNSDPSFVVTGTPIVACSLWTMLDLNKRYGTCKPNSMSPKPAINKSWNNFEKNMRNPKHVKKLWKTYGRTLE</sequence>
<reference evidence="1" key="1">
    <citation type="submission" date="2023-04" db="EMBL/GenBank/DDBJ databases">
        <authorList>
            <person name="Vijverberg K."/>
            <person name="Xiong W."/>
            <person name="Schranz E."/>
        </authorList>
    </citation>
    <scope>NUCLEOTIDE SEQUENCE</scope>
</reference>
<organism evidence="1 2">
    <name type="scientific">Lactuca saligna</name>
    <name type="common">Willowleaf lettuce</name>
    <dbReference type="NCBI Taxonomy" id="75948"/>
    <lineage>
        <taxon>Eukaryota</taxon>
        <taxon>Viridiplantae</taxon>
        <taxon>Streptophyta</taxon>
        <taxon>Embryophyta</taxon>
        <taxon>Tracheophyta</taxon>
        <taxon>Spermatophyta</taxon>
        <taxon>Magnoliopsida</taxon>
        <taxon>eudicotyledons</taxon>
        <taxon>Gunneridae</taxon>
        <taxon>Pentapetalae</taxon>
        <taxon>asterids</taxon>
        <taxon>campanulids</taxon>
        <taxon>Asterales</taxon>
        <taxon>Asteraceae</taxon>
        <taxon>Cichorioideae</taxon>
        <taxon>Cichorieae</taxon>
        <taxon>Lactucinae</taxon>
        <taxon>Lactuca</taxon>
    </lineage>
</organism>
<gene>
    <name evidence="1" type="ORF">LSALG_LOCUS15885</name>
</gene>
<proteinExistence type="predicted"/>
<name>A0AA35YKV7_LACSI</name>
<accession>A0AA35YKV7</accession>
<keyword evidence="2" id="KW-1185">Reference proteome</keyword>
<dbReference type="AlphaFoldDB" id="A0AA35YKV7"/>
<dbReference type="Proteomes" id="UP001177003">
    <property type="component" value="Chromosome 3"/>
</dbReference>
<dbReference type="EMBL" id="OX465079">
    <property type="protein sequence ID" value="CAI9275865.1"/>
    <property type="molecule type" value="Genomic_DNA"/>
</dbReference>
<protein>
    <submittedName>
        <fullName evidence="1">Uncharacterized protein</fullName>
    </submittedName>
</protein>
<evidence type="ECO:0000313" key="2">
    <source>
        <dbReference type="Proteomes" id="UP001177003"/>
    </source>
</evidence>
<evidence type="ECO:0000313" key="1">
    <source>
        <dbReference type="EMBL" id="CAI9275865.1"/>
    </source>
</evidence>